<gene>
    <name evidence="1" type="ORF">LCGC14_0597320</name>
</gene>
<evidence type="ECO:0008006" key="2">
    <source>
        <dbReference type="Google" id="ProtNLM"/>
    </source>
</evidence>
<name>A0A0F9UK35_9ZZZZ</name>
<dbReference type="EMBL" id="LAZR01000950">
    <property type="protein sequence ID" value="KKN53943.1"/>
    <property type="molecule type" value="Genomic_DNA"/>
</dbReference>
<sequence length="341" mass="36943">MGKLVLIVVTLAVMWSGWWLFASNALEQRVTKVVETRRASGWQVEIGSRERLGFPAMLHTRLTGVTIAPPPAQRSQTELTGSIAALRIDISALPYWPGYATLSSPVLQFDVAAPGFQAAVKANDIVADLRLRPGLRGEIESLSLNSDEWEFTSPLTGKIGGQGIEIGAVQQSRQLPIYDIKATFDEVSPDASILSLLGLSEDWSQPLDIATADLTLTFDRPWGRDAFGPIRPQPRVIDLHQAELAWKSIAARASGTLTVAEDGVLTGTLSLEVDDWPTLLDMASTAGYLPSDFRPQAEQMLKGLSQMSGKTTGLDLTISITDGQMAMGFIPLGHAPRIILR</sequence>
<reference evidence="1" key="1">
    <citation type="journal article" date="2015" name="Nature">
        <title>Complex archaea that bridge the gap between prokaryotes and eukaryotes.</title>
        <authorList>
            <person name="Spang A."/>
            <person name="Saw J.H."/>
            <person name="Jorgensen S.L."/>
            <person name="Zaremba-Niedzwiedzka K."/>
            <person name="Martijn J."/>
            <person name="Lind A.E."/>
            <person name="van Eijk R."/>
            <person name="Schleper C."/>
            <person name="Guy L."/>
            <person name="Ettema T.J."/>
        </authorList>
    </citation>
    <scope>NUCLEOTIDE SEQUENCE</scope>
</reference>
<dbReference type="InterPro" id="IPR018666">
    <property type="entry name" value="DUF2125"/>
</dbReference>
<dbReference type="Pfam" id="PF09898">
    <property type="entry name" value="DUF2125"/>
    <property type="match status" value="1"/>
</dbReference>
<comment type="caution">
    <text evidence="1">The sequence shown here is derived from an EMBL/GenBank/DDBJ whole genome shotgun (WGS) entry which is preliminary data.</text>
</comment>
<evidence type="ECO:0000313" key="1">
    <source>
        <dbReference type="EMBL" id="KKN53943.1"/>
    </source>
</evidence>
<proteinExistence type="predicted"/>
<organism evidence="1">
    <name type="scientific">marine sediment metagenome</name>
    <dbReference type="NCBI Taxonomy" id="412755"/>
    <lineage>
        <taxon>unclassified sequences</taxon>
        <taxon>metagenomes</taxon>
        <taxon>ecological metagenomes</taxon>
    </lineage>
</organism>
<accession>A0A0F9UK35</accession>
<dbReference type="AlphaFoldDB" id="A0A0F9UK35"/>
<protein>
    <recommendedName>
        <fullName evidence="2">DUF2125 domain-containing protein</fullName>
    </recommendedName>
</protein>